<protein>
    <submittedName>
        <fullName evidence="9">Blarinasin-1</fullName>
    </submittedName>
</protein>
<evidence type="ECO:0000256" key="7">
    <source>
        <dbReference type="SAM" id="SignalP"/>
    </source>
</evidence>
<evidence type="ECO:0000256" key="6">
    <source>
        <dbReference type="RuleBase" id="RU363034"/>
    </source>
</evidence>
<evidence type="ECO:0000256" key="4">
    <source>
        <dbReference type="ARBA" id="ARBA00022825"/>
    </source>
</evidence>
<dbReference type="PROSITE" id="PS00135">
    <property type="entry name" value="TRYPSIN_SER"/>
    <property type="match status" value="1"/>
</dbReference>
<dbReference type="CDD" id="cd00190">
    <property type="entry name" value="Tryp_SPc"/>
    <property type="match status" value="1"/>
</dbReference>
<dbReference type="FunFam" id="2.40.10.10:FF:000010">
    <property type="entry name" value="Kallikrein related peptidase 11"/>
    <property type="match status" value="1"/>
</dbReference>
<dbReference type="PROSITE" id="PS00134">
    <property type="entry name" value="TRYPSIN_HIS"/>
    <property type="match status" value="1"/>
</dbReference>
<reference evidence="9" key="1">
    <citation type="journal article" date="2020" name="Genome Biol. Evol.">
        <title>A Comprehensive Multi-Omic Approach Reveals a Relatively Simple Venom in a Diet Generalist, the Northern Short-Tailed Shrew, Blarina brevicauda.</title>
        <authorList>
            <person name="Hanf Z.R."/>
            <person name="Chavez A.S."/>
        </authorList>
    </citation>
    <scope>NUCLEOTIDE SEQUENCE</scope>
    <source>
        <tissue evidence="9">Submaxillary gland</tissue>
    </source>
</reference>
<dbReference type="PANTHER" id="PTHR24271">
    <property type="entry name" value="KALLIKREIN-RELATED"/>
    <property type="match status" value="1"/>
</dbReference>
<sequence>MYLLLLCLPLTLMGTGAVPPGPSIEIHPRIVGGWECDKHSQPWQALLTFTNGLDGVCGGVLVHPQWVLTAAHCIGDNYKIKLGLHDRFSKDDPFQEFQVSASFPHPSYNMRLLKLLLSDELNDTYYDEISLGADFSHDLMMMQLEKPVQLNDAVQVLDLPTQEPQVGSKCHASGWGSMDPYSRIDFPRTGKLQCVDLTLMSNNECSRSHIFKITDDMLCAGHIKGRKDTCGGDSGGPLICDGVFQGTTSWGSYPCGKPRMPGVYVKIFSHVDWIREIIATHS</sequence>
<keyword evidence="2 6" id="KW-0645">Protease</keyword>
<dbReference type="GO" id="GO:0031638">
    <property type="term" value="P:zymogen activation"/>
    <property type="evidence" value="ECO:0007669"/>
    <property type="project" value="TreeGrafter"/>
</dbReference>
<evidence type="ECO:0000256" key="1">
    <source>
        <dbReference type="ARBA" id="ARBA00009228"/>
    </source>
</evidence>
<keyword evidence="5" id="KW-1015">Disulfide bond</keyword>
<dbReference type="Gene3D" id="2.40.10.10">
    <property type="entry name" value="Trypsin-like serine proteases"/>
    <property type="match status" value="2"/>
</dbReference>
<comment type="similarity">
    <text evidence="1">Belongs to the peptidase S1 family. Snake venom subfamily.</text>
</comment>
<name>A0A7D4XGG0_BLABR</name>
<dbReference type="PROSITE" id="PS50240">
    <property type="entry name" value="TRYPSIN_DOM"/>
    <property type="match status" value="1"/>
</dbReference>
<feature type="domain" description="Peptidase S1" evidence="8">
    <location>
        <begin position="30"/>
        <end position="279"/>
    </location>
</feature>
<dbReference type="GO" id="GO:0004252">
    <property type="term" value="F:serine-type endopeptidase activity"/>
    <property type="evidence" value="ECO:0007669"/>
    <property type="project" value="InterPro"/>
</dbReference>
<dbReference type="InterPro" id="IPR009003">
    <property type="entry name" value="Peptidase_S1_PA"/>
</dbReference>
<dbReference type="SMART" id="SM00020">
    <property type="entry name" value="Tryp_SPc"/>
    <property type="match status" value="1"/>
</dbReference>
<dbReference type="InterPro" id="IPR001254">
    <property type="entry name" value="Trypsin_dom"/>
</dbReference>
<dbReference type="GO" id="GO:0030141">
    <property type="term" value="C:secretory granule"/>
    <property type="evidence" value="ECO:0007669"/>
    <property type="project" value="TreeGrafter"/>
</dbReference>
<dbReference type="InterPro" id="IPR033116">
    <property type="entry name" value="TRYPSIN_SER"/>
</dbReference>
<dbReference type="PRINTS" id="PR00722">
    <property type="entry name" value="CHYMOTRYPSIN"/>
</dbReference>
<evidence type="ECO:0000259" key="8">
    <source>
        <dbReference type="PROSITE" id="PS50240"/>
    </source>
</evidence>
<evidence type="ECO:0000256" key="3">
    <source>
        <dbReference type="ARBA" id="ARBA00022801"/>
    </source>
</evidence>
<dbReference type="SUPFAM" id="SSF50494">
    <property type="entry name" value="Trypsin-like serine proteases"/>
    <property type="match status" value="1"/>
</dbReference>
<dbReference type="InterPro" id="IPR001314">
    <property type="entry name" value="Peptidase_S1A"/>
</dbReference>
<keyword evidence="3 6" id="KW-0378">Hydrolase</keyword>
<proteinExistence type="evidence at transcript level"/>
<feature type="chain" id="PRO_5028264099" evidence="7">
    <location>
        <begin position="18"/>
        <end position="282"/>
    </location>
</feature>
<evidence type="ECO:0000313" key="9">
    <source>
        <dbReference type="EMBL" id="QKV49757.1"/>
    </source>
</evidence>
<dbReference type="GO" id="GO:0003073">
    <property type="term" value="P:regulation of systemic arterial blood pressure"/>
    <property type="evidence" value="ECO:0007669"/>
    <property type="project" value="TreeGrafter"/>
</dbReference>
<dbReference type="AlphaFoldDB" id="A0A7D4XGG0"/>
<dbReference type="PANTHER" id="PTHR24271:SF47">
    <property type="entry name" value="KALLIKREIN-1"/>
    <property type="match status" value="1"/>
</dbReference>
<evidence type="ECO:0000256" key="5">
    <source>
        <dbReference type="ARBA" id="ARBA00023157"/>
    </source>
</evidence>
<keyword evidence="4 6" id="KW-0720">Serine protease</keyword>
<organism evidence="9">
    <name type="scientific">Blarina brevicauda</name>
    <name type="common">Northern short-tailed shrew</name>
    <dbReference type="NCBI Taxonomy" id="9387"/>
    <lineage>
        <taxon>Eukaryota</taxon>
        <taxon>Metazoa</taxon>
        <taxon>Chordata</taxon>
        <taxon>Craniata</taxon>
        <taxon>Vertebrata</taxon>
        <taxon>Euteleostomi</taxon>
        <taxon>Mammalia</taxon>
        <taxon>Eutheria</taxon>
        <taxon>Laurasiatheria</taxon>
        <taxon>Eulipotyphla</taxon>
        <taxon>Soricidae</taxon>
        <taxon>Soricinae</taxon>
        <taxon>Blarina</taxon>
    </lineage>
</organism>
<dbReference type="InterPro" id="IPR018114">
    <property type="entry name" value="TRYPSIN_HIS"/>
</dbReference>
<feature type="signal peptide" evidence="7">
    <location>
        <begin position="1"/>
        <end position="17"/>
    </location>
</feature>
<dbReference type="Pfam" id="PF00089">
    <property type="entry name" value="Trypsin"/>
    <property type="match status" value="1"/>
</dbReference>
<dbReference type="EMBL" id="MT559775">
    <property type="protein sequence ID" value="QKV49757.1"/>
    <property type="molecule type" value="mRNA"/>
</dbReference>
<accession>A0A7D4XGG0</accession>
<dbReference type="InterPro" id="IPR043504">
    <property type="entry name" value="Peptidase_S1_PA_chymotrypsin"/>
</dbReference>
<keyword evidence="7" id="KW-0732">Signal</keyword>
<evidence type="ECO:0000256" key="2">
    <source>
        <dbReference type="ARBA" id="ARBA00022670"/>
    </source>
</evidence>